<protein>
    <submittedName>
        <fullName evidence="1">Uncharacterized protein</fullName>
    </submittedName>
</protein>
<accession>A0A5C5ZIR8</accession>
<reference evidence="1 2" key="1">
    <citation type="submission" date="2019-02" db="EMBL/GenBank/DDBJ databases">
        <title>Deep-cultivation of Planctomycetes and their phenomic and genomic characterization uncovers novel biology.</title>
        <authorList>
            <person name="Wiegand S."/>
            <person name="Jogler M."/>
            <person name="Boedeker C."/>
            <person name="Pinto D."/>
            <person name="Vollmers J."/>
            <person name="Rivas-Marin E."/>
            <person name="Kohn T."/>
            <person name="Peeters S.H."/>
            <person name="Heuer A."/>
            <person name="Rast P."/>
            <person name="Oberbeckmann S."/>
            <person name="Bunk B."/>
            <person name="Jeske O."/>
            <person name="Meyerdierks A."/>
            <person name="Storesund J.E."/>
            <person name="Kallscheuer N."/>
            <person name="Luecker S."/>
            <person name="Lage O.M."/>
            <person name="Pohl T."/>
            <person name="Merkel B.J."/>
            <person name="Hornburger P."/>
            <person name="Mueller R.-W."/>
            <person name="Bruemmer F."/>
            <person name="Labrenz M."/>
            <person name="Spormann A.M."/>
            <person name="Op Den Camp H."/>
            <person name="Overmann J."/>
            <person name="Amann R."/>
            <person name="Jetten M.S.M."/>
            <person name="Mascher T."/>
            <person name="Medema M.H."/>
            <person name="Devos D.P."/>
            <person name="Kaster A.-K."/>
            <person name="Ovreas L."/>
            <person name="Rohde M."/>
            <person name="Galperin M.Y."/>
            <person name="Jogler C."/>
        </authorList>
    </citation>
    <scope>NUCLEOTIDE SEQUENCE [LARGE SCALE GENOMIC DNA]</scope>
    <source>
        <strain evidence="1 2">Pla100</strain>
    </source>
</reference>
<dbReference type="Proteomes" id="UP000316213">
    <property type="component" value="Unassembled WGS sequence"/>
</dbReference>
<evidence type="ECO:0000313" key="1">
    <source>
        <dbReference type="EMBL" id="TWT86433.1"/>
    </source>
</evidence>
<comment type="caution">
    <text evidence="1">The sequence shown here is derived from an EMBL/GenBank/DDBJ whole genome shotgun (WGS) entry which is preliminary data.</text>
</comment>
<organism evidence="1 2">
    <name type="scientific">Neorhodopirellula pilleata</name>
    <dbReference type="NCBI Taxonomy" id="2714738"/>
    <lineage>
        <taxon>Bacteria</taxon>
        <taxon>Pseudomonadati</taxon>
        <taxon>Planctomycetota</taxon>
        <taxon>Planctomycetia</taxon>
        <taxon>Pirellulales</taxon>
        <taxon>Pirellulaceae</taxon>
        <taxon>Neorhodopirellula</taxon>
    </lineage>
</organism>
<keyword evidence="2" id="KW-1185">Reference proteome</keyword>
<sequence length="108" mass="11437">MFDRSVNEVIAFVDAIDADFVDPDIAAVVVARVVASIDGVVGEVAIEIGRVKTSIAVQQIVARAARQLIVTATAIDRIGARLVNQDVIATEAIQDVQIGIVNDDRIAL</sequence>
<proteinExistence type="predicted"/>
<dbReference type="AlphaFoldDB" id="A0A5C5ZIR8"/>
<gene>
    <name evidence="1" type="ORF">Pla100_60580</name>
</gene>
<dbReference type="EMBL" id="SJPM01000033">
    <property type="protein sequence ID" value="TWT86433.1"/>
    <property type="molecule type" value="Genomic_DNA"/>
</dbReference>
<evidence type="ECO:0000313" key="2">
    <source>
        <dbReference type="Proteomes" id="UP000316213"/>
    </source>
</evidence>
<name>A0A5C5ZIR8_9BACT</name>